<comment type="subcellular location">
    <subcellularLocation>
        <location evidence="5">Cytoplasm</location>
    </subcellularLocation>
</comment>
<comment type="catalytic activity">
    <reaction evidence="3">
        <text>glycyl-tRNA(Ala) + H2O = tRNA(Ala) + glycine + H(+)</text>
        <dbReference type="Rhea" id="RHEA:53744"/>
        <dbReference type="Rhea" id="RHEA-COMP:9657"/>
        <dbReference type="Rhea" id="RHEA-COMP:13640"/>
        <dbReference type="ChEBI" id="CHEBI:15377"/>
        <dbReference type="ChEBI" id="CHEBI:15378"/>
        <dbReference type="ChEBI" id="CHEBI:57305"/>
        <dbReference type="ChEBI" id="CHEBI:78442"/>
        <dbReference type="ChEBI" id="CHEBI:78522"/>
        <dbReference type="EC" id="3.1.1.96"/>
    </reaction>
</comment>
<evidence type="ECO:0000313" key="6">
    <source>
        <dbReference type="EMBL" id="KAK6636236.1"/>
    </source>
</evidence>
<evidence type="ECO:0000256" key="5">
    <source>
        <dbReference type="RuleBase" id="RU003470"/>
    </source>
</evidence>
<dbReference type="EC" id="3.1.1.96" evidence="2 5"/>
<dbReference type="Gene3D" id="3.50.80.10">
    <property type="entry name" value="D-tyrosyl-tRNA(Tyr) deacylase"/>
    <property type="match status" value="1"/>
</dbReference>
<name>A0AAN8S6Y3_POLSC</name>
<dbReference type="GO" id="GO:0051500">
    <property type="term" value="F:D-tyrosyl-tRNA(Tyr) deacylase activity"/>
    <property type="evidence" value="ECO:0007669"/>
    <property type="project" value="TreeGrafter"/>
</dbReference>
<reference evidence="6 7" key="1">
    <citation type="submission" date="2023-10" db="EMBL/GenBank/DDBJ databases">
        <title>Genomes of two closely related lineages of the louse Polyplax serrata with different host specificities.</title>
        <authorList>
            <person name="Martinu J."/>
            <person name="Tarabai H."/>
            <person name="Stefka J."/>
            <person name="Hypsa V."/>
        </authorList>
    </citation>
    <scope>NUCLEOTIDE SEQUENCE [LARGE SCALE GENOMIC DNA]</scope>
    <source>
        <strain evidence="6">HR10_N</strain>
    </source>
</reference>
<sequence length="161" mass="18466">MKIIIQRVTRSCVKVNDELISSIGRGLLLLVGISRTDTKDDLDYMVRKVLNIKFFDNEEGKKWCKSVVDKEYEIMCVSQFTLCHSLKGNKLDFHHAMKSEESQKFYELFLESLRDKYKSDKIKDGKFGAYMQIELFNDGPVTIDLVSEKSKSATEASSEGC</sequence>
<accession>A0AAN8S6Y3</accession>
<dbReference type="Proteomes" id="UP001372834">
    <property type="component" value="Unassembled WGS sequence"/>
</dbReference>
<keyword evidence="5" id="KW-0820">tRNA-binding</keyword>
<evidence type="ECO:0000256" key="2">
    <source>
        <dbReference type="ARBA" id="ARBA00013056"/>
    </source>
</evidence>
<dbReference type="AlphaFoldDB" id="A0AAN8S6Y3"/>
<evidence type="ECO:0000256" key="4">
    <source>
        <dbReference type="ARBA" id="ARBA00048018"/>
    </source>
</evidence>
<dbReference type="NCBIfam" id="TIGR00256">
    <property type="entry name" value="D-aminoacyl-tRNA deacylase"/>
    <property type="match status" value="1"/>
</dbReference>
<keyword evidence="5" id="KW-0963">Cytoplasm</keyword>
<dbReference type="SUPFAM" id="SSF69500">
    <property type="entry name" value="DTD-like"/>
    <property type="match status" value="1"/>
</dbReference>
<dbReference type="PANTHER" id="PTHR10472">
    <property type="entry name" value="D-TYROSYL-TRNA TYR DEACYLASE"/>
    <property type="match status" value="1"/>
</dbReference>
<keyword evidence="5" id="KW-0378">Hydrolase</keyword>
<comment type="similarity">
    <text evidence="1 5">Belongs to the DTD family.</text>
</comment>
<organism evidence="6 7">
    <name type="scientific">Polyplax serrata</name>
    <name type="common">Common mouse louse</name>
    <dbReference type="NCBI Taxonomy" id="468196"/>
    <lineage>
        <taxon>Eukaryota</taxon>
        <taxon>Metazoa</taxon>
        <taxon>Ecdysozoa</taxon>
        <taxon>Arthropoda</taxon>
        <taxon>Hexapoda</taxon>
        <taxon>Insecta</taxon>
        <taxon>Pterygota</taxon>
        <taxon>Neoptera</taxon>
        <taxon>Paraneoptera</taxon>
        <taxon>Psocodea</taxon>
        <taxon>Troctomorpha</taxon>
        <taxon>Phthiraptera</taxon>
        <taxon>Anoplura</taxon>
        <taxon>Polyplacidae</taxon>
        <taxon>Polyplax</taxon>
    </lineage>
</organism>
<dbReference type="InterPro" id="IPR003732">
    <property type="entry name" value="Daa-tRNA_deacyls_DTD"/>
</dbReference>
<dbReference type="InterPro" id="IPR023509">
    <property type="entry name" value="DTD-like_sf"/>
</dbReference>
<comment type="catalytic activity">
    <reaction evidence="4">
        <text>a D-aminoacyl-tRNA + H2O = a tRNA + a D-alpha-amino acid + H(+)</text>
        <dbReference type="Rhea" id="RHEA:13953"/>
        <dbReference type="Rhea" id="RHEA-COMP:10123"/>
        <dbReference type="Rhea" id="RHEA-COMP:10124"/>
        <dbReference type="ChEBI" id="CHEBI:15377"/>
        <dbReference type="ChEBI" id="CHEBI:15378"/>
        <dbReference type="ChEBI" id="CHEBI:59871"/>
        <dbReference type="ChEBI" id="CHEBI:78442"/>
        <dbReference type="ChEBI" id="CHEBI:79333"/>
        <dbReference type="EC" id="3.1.1.96"/>
    </reaction>
</comment>
<dbReference type="Pfam" id="PF02580">
    <property type="entry name" value="Tyr_Deacylase"/>
    <property type="match status" value="1"/>
</dbReference>
<dbReference type="GO" id="GO:0005737">
    <property type="term" value="C:cytoplasm"/>
    <property type="evidence" value="ECO:0007669"/>
    <property type="project" value="UniProtKB-SubCell"/>
</dbReference>
<proteinExistence type="inferred from homology"/>
<evidence type="ECO:0000256" key="1">
    <source>
        <dbReference type="ARBA" id="ARBA00009673"/>
    </source>
</evidence>
<dbReference type="PANTHER" id="PTHR10472:SF5">
    <property type="entry name" value="D-AMINOACYL-TRNA DEACYLASE 1"/>
    <property type="match status" value="1"/>
</dbReference>
<keyword evidence="5" id="KW-0694">RNA-binding</keyword>
<dbReference type="FunFam" id="3.50.80.10:FF:000001">
    <property type="entry name" value="D-aminoacyl-tRNA deacylase"/>
    <property type="match status" value="1"/>
</dbReference>
<protein>
    <recommendedName>
        <fullName evidence="2 5">D-aminoacyl-tRNA deacylase</fullName>
        <ecNumber evidence="2 5">3.1.1.96</ecNumber>
    </recommendedName>
</protein>
<gene>
    <name evidence="6" type="ORF">RUM43_009894</name>
</gene>
<evidence type="ECO:0000256" key="3">
    <source>
        <dbReference type="ARBA" id="ARBA00047676"/>
    </source>
</evidence>
<dbReference type="GO" id="GO:0000049">
    <property type="term" value="F:tRNA binding"/>
    <property type="evidence" value="ECO:0007669"/>
    <property type="project" value="UniProtKB-KW"/>
</dbReference>
<dbReference type="EMBL" id="JAWJWE010000004">
    <property type="protein sequence ID" value="KAK6636236.1"/>
    <property type="molecule type" value="Genomic_DNA"/>
</dbReference>
<comment type="caution">
    <text evidence="6">The sequence shown here is derived from an EMBL/GenBank/DDBJ whole genome shotgun (WGS) entry which is preliminary data.</text>
</comment>
<evidence type="ECO:0000313" key="7">
    <source>
        <dbReference type="Proteomes" id="UP001372834"/>
    </source>
</evidence>